<gene>
    <name evidence="2" type="ORF">GCM10023169_10630</name>
</gene>
<evidence type="ECO:0008006" key="4">
    <source>
        <dbReference type="Google" id="ProtNLM"/>
    </source>
</evidence>
<accession>A0ABP8L0I2</accession>
<reference evidence="3" key="1">
    <citation type="journal article" date="2019" name="Int. J. Syst. Evol. Microbiol.">
        <title>The Global Catalogue of Microorganisms (GCM) 10K type strain sequencing project: providing services to taxonomists for standard genome sequencing and annotation.</title>
        <authorList>
            <consortium name="The Broad Institute Genomics Platform"/>
            <consortium name="The Broad Institute Genome Sequencing Center for Infectious Disease"/>
            <person name="Wu L."/>
            <person name="Ma J."/>
        </authorList>
    </citation>
    <scope>NUCLEOTIDE SEQUENCE [LARGE SCALE GENOMIC DNA]</scope>
    <source>
        <strain evidence="3">JCM 17810</strain>
    </source>
</reference>
<dbReference type="Proteomes" id="UP001500622">
    <property type="component" value="Unassembled WGS sequence"/>
</dbReference>
<sequence>MTPVVAAALLGVAVALLLVPGGRAARPTPARLRARRRRHGRTRPPDDLDLGVLVTEVGTRLRAGAPVEKAWEETFARVGLGASAGVVAEDGVPPQLLALAARPTPDRSRRWRLLRRHDPVLSATTAGALPGTLAACRLTRELGAPLADVLQRCAEGLTEAGSAESARAVALAGPRATARLLGWLPALGLLLGLGVGTDPIAVLLDGGAGSVCLVTGSVLMVAGHRWVRSLERTAGTAGRVRTRRRRIGRRERS</sequence>
<evidence type="ECO:0000256" key="1">
    <source>
        <dbReference type="SAM" id="MobiDB-lite"/>
    </source>
</evidence>
<dbReference type="EMBL" id="BAABGN010000003">
    <property type="protein sequence ID" value="GAA4419701.1"/>
    <property type="molecule type" value="Genomic_DNA"/>
</dbReference>
<keyword evidence="3" id="KW-1185">Reference proteome</keyword>
<protein>
    <recommendedName>
        <fullName evidence="4">Tight adherence protein B</fullName>
    </recommendedName>
</protein>
<evidence type="ECO:0000313" key="2">
    <source>
        <dbReference type="EMBL" id="GAA4419701.1"/>
    </source>
</evidence>
<evidence type="ECO:0000313" key="3">
    <source>
        <dbReference type="Proteomes" id="UP001500622"/>
    </source>
</evidence>
<feature type="compositionally biased region" description="Basic residues" evidence="1">
    <location>
        <begin position="32"/>
        <end position="42"/>
    </location>
</feature>
<proteinExistence type="predicted"/>
<feature type="region of interest" description="Disordered" evidence="1">
    <location>
        <begin position="27"/>
        <end position="47"/>
    </location>
</feature>
<comment type="caution">
    <text evidence="2">The sequence shown here is derived from an EMBL/GenBank/DDBJ whole genome shotgun (WGS) entry which is preliminary data.</text>
</comment>
<name>A0ABP8L0I2_9MICO</name>
<organism evidence="2 3">
    <name type="scientific">Georgenia halophila</name>
    <dbReference type="NCBI Taxonomy" id="620889"/>
    <lineage>
        <taxon>Bacteria</taxon>
        <taxon>Bacillati</taxon>
        <taxon>Actinomycetota</taxon>
        <taxon>Actinomycetes</taxon>
        <taxon>Micrococcales</taxon>
        <taxon>Bogoriellaceae</taxon>
        <taxon>Georgenia</taxon>
    </lineage>
</organism>
<dbReference type="RefSeq" id="WP_345215478.1">
    <property type="nucleotide sequence ID" value="NZ_BAABGN010000003.1"/>
</dbReference>